<feature type="domain" description="YCII-related" evidence="2">
    <location>
        <begin position="1"/>
        <end position="114"/>
    </location>
</feature>
<protein>
    <submittedName>
        <fullName evidence="3">Uncharacterized conserved protein</fullName>
    </submittedName>
</protein>
<evidence type="ECO:0000256" key="1">
    <source>
        <dbReference type="ARBA" id="ARBA00007689"/>
    </source>
</evidence>
<dbReference type="OrthoDB" id="668782at2"/>
<accession>A0A1H7RTI6</accession>
<comment type="similarity">
    <text evidence="1">Belongs to the YciI family.</text>
</comment>
<reference evidence="4" key="1">
    <citation type="submission" date="2016-10" db="EMBL/GenBank/DDBJ databases">
        <authorList>
            <person name="Varghese N."/>
            <person name="Submissions S."/>
        </authorList>
    </citation>
    <scope>NUCLEOTIDE SEQUENCE [LARGE SCALE GENOMIC DNA]</scope>
    <source>
        <strain evidence="4">DSM 44675</strain>
    </source>
</reference>
<evidence type="ECO:0000259" key="2">
    <source>
        <dbReference type="Pfam" id="PF03795"/>
    </source>
</evidence>
<dbReference type="SUPFAM" id="SSF54909">
    <property type="entry name" value="Dimeric alpha+beta barrel"/>
    <property type="match status" value="1"/>
</dbReference>
<evidence type="ECO:0000313" key="3">
    <source>
        <dbReference type="EMBL" id="SEL63485.1"/>
    </source>
</evidence>
<evidence type="ECO:0000313" key="4">
    <source>
        <dbReference type="Proteomes" id="UP000198677"/>
    </source>
</evidence>
<dbReference type="PANTHER" id="PTHR35174">
    <property type="entry name" value="BLL7171 PROTEIN-RELATED"/>
    <property type="match status" value="1"/>
</dbReference>
<keyword evidence="4" id="KW-1185">Reference proteome</keyword>
<dbReference type="AlphaFoldDB" id="A0A1H7RTI6"/>
<dbReference type="Pfam" id="PF03795">
    <property type="entry name" value="YCII"/>
    <property type="match status" value="1"/>
</dbReference>
<dbReference type="RefSeq" id="WP_027499826.1">
    <property type="nucleotide sequence ID" value="NZ_FOAW01000012.1"/>
</dbReference>
<gene>
    <name evidence="3" type="ORF">SAMN05444583_11221</name>
</gene>
<name>A0A1H7RTI6_9NOCA</name>
<dbReference type="InterPro" id="IPR011008">
    <property type="entry name" value="Dimeric_a/b-barrel"/>
</dbReference>
<sequence length="122" mass="13427">MKYLLIMQIDPEVMAALSEDDRNAIMTGHGEFIKTIQQSGEMVITQALADPANSTVVRTRDGVPAVTDGPYLEAKEYMGGYYMVDVENKERAIELAMQIPDTKIDGLAIEVRPVMFSGGPDM</sequence>
<dbReference type="PANTHER" id="PTHR35174:SF3">
    <property type="entry name" value="BLL7171 PROTEIN"/>
    <property type="match status" value="1"/>
</dbReference>
<dbReference type="Gene3D" id="3.30.70.1060">
    <property type="entry name" value="Dimeric alpha+beta barrel"/>
    <property type="match status" value="1"/>
</dbReference>
<proteinExistence type="inferred from homology"/>
<dbReference type="Proteomes" id="UP000198677">
    <property type="component" value="Unassembled WGS sequence"/>
</dbReference>
<dbReference type="InterPro" id="IPR005545">
    <property type="entry name" value="YCII"/>
</dbReference>
<dbReference type="EMBL" id="FOAW01000012">
    <property type="protein sequence ID" value="SEL63485.1"/>
    <property type="molecule type" value="Genomic_DNA"/>
</dbReference>
<organism evidence="3 4">
    <name type="scientific">Rhodococcus maanshanensis</name>
    <dbReference type="NCBI Taxonomy" id="183556"/>
    <lineage>
        <taxon>Bacteria</taxon>
        <taxon>Bacillati</taxon>
        <taxon>Actinomycetota</taxon>
        <taxon>Actinomycetes</taxon>
        <taxon>Mycobacteriales</taxon>
        <taxon>Nocardiaceae</taxon>
        <taxon>Rhodococcus</taxon>
    </lineage>
</organism>